<comment type="caution">
    <text evidence="2">The sequence shown here is derived from an EMBL/GenBank/DDBJ whole genome shotgun (WGS) entry which is preliminary data.</text>
</comment>
<sequence length="99" mass="10970">MTYKKMLRQLAVLICTIALMSSCYPYKVISGNGPQGKGEVTQWNHYVIYGLLPVGVSDPKVLAGDSNDYSVYTRHSFWNGLVSAVTFGIYTPTTTTVKR</sequence>
<dbReference type="Pfam" id="PF06291">
    <property type="entry name" value="Lambda_Bor"/>
    <property type="match status" value="1"/>
</dbReference>
<keyword evidence="1" id="KW-0732">Signal</keyword>
<reference evidence="3" key="1">
    <citation type="journal article" date="2019" name="Int. J. Syst. Evol. Microbiol.">
        <title>The Global Catalogue of Microorganisms (GCM) 10K type strain sequencing project: providing services to taxonomists for standard genome sequencing and annotation.</title>
        <authorList>
            <consortium name="The Broad Institute Genomics Platform"/>
            <consortium name="The Broad Institute Genome Sequencing Center for Infectious Disease"/>
            <person name="Wu L."/>
            <person name="Ma J."/>
        </authorList>
    </citation>
    <scope>NUCLEOTIDE SEQUENCE [LARGE SCALE GENOMIC DNA]</scope>
    <source>
        <strain evidence="3">JCM 18326</strain>
    </source>
</reference>
<dbReference type="RefSeq" id="WP_345368609.1">
    <property type="nucleotide sequence ID" value="NZ_BAABJX010000005.1"/>
</dbReference>
<evidence type="ECO:0000313" key="3">
    <source>
        <dbReference type="Proteomes" id="UP001500298"/>
    </source>
</evidence>
<feature type="signal peptide" evidence="1">
    <location>
        <begin position="1"/>
        <end position="20"/>
    </location>
</feature>
<protein>
    <recommendedName>
        <fullName evidence="4">Bor protein</fullName>
    </recommendedName>
</protein>
<organism evidence="2 3">
    <name type="scientific">Algivirga pacifica</name>
    <dbReference type="NCBI Taxonomy" id="1162670"/>
    <lineage>
        <taxon>Bacteria</taxon>
        <taxon>Pseudomonadati</taxon>
        <taxon>Bacteroidota</taxon>
        <taxon>Cytophagia</taxon>
        <taxon>Cytophagales</taxon>
        <taxon>Flammeovirgaceae</taxon>
        <taxon>Algivirga</taxon>
    </lineage>
</organism>
<name>A0ABP9CZ28_9BACT</name>
<feature type="chain" id="PRO_5046692129" description="Bor protein" evidence="1">
    <location>
        <begin position="21"/>
        <end position="99"/>
    </location>
</feature>
<accession>A0ABP9CZ28</accession>
<evidence type="ECO:0000256" key="1">
    <source>
        <dbReference type="SAM" id="SignalP"/>
    </source>
</evidence>
<dbReference type="Proteomes" id="UP001500298">
    <property type="component" value="Unassembled WGS sequence"/>
</dbReference>
<keyword evidence="3" id="KW-1185">Reference proteome</keyword>
<gene>
    <name evidence="2" type="ORF">GCM10023331_02600</name>
</gene>
<evidence type="ECO:0008006" key="4">
    <source>
        <dbReference type="Google" id="ProtNLM"/>
    </source>
</evidence>
<dbReference type="InterPro" id="IPR010438">
    <property type="entry name" value="Lambda_Bor"/>
</dbReference>
<proteinExistence type="predicted"/>
<evidence type="ECO:0000313" key="2">
    <source>
        <dbReference type="EMBL" id="GAA4821709.1"/>
    </source>
</evidence>
<dbReference type="EMBL" id="BAABJX010000005">
    <property type="protein sequence ID" value="GAA4821709.1"/>
    <property type="molecule type" value="Genomic_DNA"/>
</dbReference>
<dbReference type="PROSITE" id="PS51257">
    <property type="entry name" value="PROKAR_LIPOPROTEIN"/>
    <property type="match status" value="1"/>
</dbReference>